<dbReference type="HOGENOM" id="CLU_019322_0_0_1"/>
<dbReference type="GO" id="GO:0051757">
    <property type="term" value="P:meiotic sister chromatid separation"/>
    <property type="evidence" value="ECO:0007669"/>
    <property type="project" value="EnsemblFungi"/>
</dbReference>
<accession>G0WC54</accession>
<evidence type="ECO:0000256" key="8">
    <source>
        <dbReference type="ARBA" id="ARBA00023328"/>
    </source>
</evidence>
<gene>
    <name evidence="13" type="primary">NDAI0F00460</name>
    <name evidence="13" type="ordered locus">NDAI_0F00460</name>
</gene>
<evidence type="ECO:0000313" key="14">
    <source>
        <dbReference type="Proteomes" id="UP000000689"/>
    </source>
</evidence>
<dbReference type="KEGG" id="ndi:NDAI_0F00460"/>
<evidence type="ECO:0000256" key="3">
    <source>
        <dbReference type="ARBA" id="ARBA00022454"/>
    </source>
</evidence>
<dbReference type="RefSeq" id="XP_003670608.1">
    <property type="nucleotide sequence ID" value="XM_003670560.1"/>
</dbReference>
<evidence type="ECO:0000256" key="1">
    <source>
        <dbReference type="ARBA" id="ARBA00004584"/>
    </source>
</evidence>
<feature type="region of interest" description="Disordered" evidence="10">
    <location>
        <begin position="590"/>
        <end position="619"/>
    </location>
</feature>
<dbReference type="GeneID" id="11497152"/>
<dbReference type="Pfam" id="PF07558">
    <property type="entry name" value="Shugoshin_N"/>
    <property type="match status" value="1"/>
</dbReference>
<dbReference type="OrthoDB" id="5394106at2759"/>
<comment type="similarity">
    <text evidence="2">Belongs to the shugoshin family.</text>
</comment>
<feature type="region of interest" description="Disordered" evidence="10">
    <location>
        <begin position="160"/>
        <end position="247"/>
    </location>
</feature>
<evidence type="ECO:0000256" key="4">
    <source>
        <dbReference type="ARBA" id="ARBA00022618"/>
    </source>
</evidence>
<dbReference type="GO" id="GO:0034096">
    <property type="term" value="P:positive regulation of maintenance of meiotic sister chromatid cohesion"/>
    <property type="evidence" value="ECO:0007669"/>
    <property type="project" value="EnsemblFungi"/>
</dbReference>
<dbReference type="InterPro" id="IPR011515">
    <property type="entry name" value="Shugoshin_C"/>
</dbReference>
<feature type="domain" description="Shugoshin N-terminal coiled-coil" evidence="12">
    <location>
        <begin position="49"/>
        <end position="90"/>
    </location>
</feature>
<dbReference type="GO" id="GO:0000070">
    <property type="term" value="P:mitotic sister chromatid segregation"/>
    <property type="evidence" value="ECO:0007669"/>
    <property type="project" value="EnsemblFungi"/>
</dbReference>
<feature type="compositionally biased region" description="Polar residues" evidence="10">
    <location>
        <begin position="181"/>
        <end position="195"/>
    </location>
</feature>
<feature type="region of interest" description="Disordered" evidence="10">
    <location>
        <begin position="466"/>
        <end position="489"/>
    </location>
</feature>
<proteinExistence type="inferred from homology"/>
<keyword evidence="4" id="KW-0132">Cell division</keyword>
<sequence>MAKSLRKCKKTNYLNQNTSTSTSSKTNIPQIQQFQNLTDQEYSKLATLRSSYSQQNNQLAKENSTLKLKINEMEKKLSQLIQENVILRSNSSQLESQYKQQLNDQLQILEDGVIQRFEEILYIFDNIRKKENLLPSSRISRYTNDNTATTNTDDALSTFRSSLSERKRDRNSSITFGLPDTNYNNDDLSRINNDSQRQERQQQQQEQHENDKDVTTKRRRKSSRRQSMFVPSDFSFPSDEINDTDDINTNTTITATVNDENEDIPTSTKNLQDENFENEEEQIKTLSDPVSVTTDISTHYTNSNENTINTHEDTSNIGNYSSSIMDYSIPEESFQRSRTVGTVHKTEVFRDTSNDSINDNVNDIATDGINVNNSGILQIDSQHKIKHSMKPPKIKNKNKIIDEVMPTSTHDSSHDLDFIRPRRTRGKTIDYKLPSLRAKMRRPTEKLVDATTVTNFHDLQVTRKLKRDTSPCNNNTNSKNSSGIDIKNSTRFEIHTNNDKQEKHPSILSESPQILSPIDDENVSVQQSLNKVNISPKKDKIALSDITAKVNIKSSPGTTTSSLSSSSNLKRKLYKKAIDNDIDLYDPKCNTTTTKNKDKTGSSKRLHKKNSINCSQDGNKSVSFRLNEEDLSVFDLIGSDGTKKHTSRTYRTKQTRK</sequence>
<dbReference type="GO" id="GO:0051383">
    <property type="term" value="P:kinetochore organization"/>
    <property type="evidence" value="ECO:0007669"/>
    <property type="project" value="EnsemblFungi"/>
</dbReference>
<dbReference type="GO" id="GO:0007094">
    <property type="term" value="P:mitotic spindle assembly checkpoint signaling"/>
    <property type="evidence" value="ECO:0007669"/>
    <property type="project" value="EnsemblFungi"/>
</dbReference>
<dbReference type="Pfam" id="PF07557">
    <property type="entry name" value="Shugoshin_C"/>
    <property type="match status" value="1"/>
</dbReference>
<evidence type="ECO:0000313" key="13">
    <source>
        <dbReference type="EMBL" id="CCD25365.1"/>
    </source>
</evidence>
<evidence type="ECO:0000256" key="7">
    <source>
        <dbReference type="ARBA" id="ARBA00023306"/>
    </source>
</evidence>
<feature type="region of interest" description="Disordered" evidence="10">
    <location>
        <begin position="638"/>
        <end position="657"/>
    </location>
</feature>
<keyword evidence="7" id="KW-0131">Cell cycle</keyword>
<dbReference type="GO" id="GO:0000776">
    <property type="term" value="C:kinetochore"/>
    <property type="evidence" value="ECO:0007669"/>
    <property type="project" value="EnsemblFungi"/>
</dbReference>
<keyword evidence="5" id="KW-0159">Chromosome partition</keyword>
<name>G0WC54_NAUDC</name>
<dbReference type="Proteomes" id="UP000000689">
    <property type="component" value="Chromosome 6"/>
</dbReference>
<comment type="subcellular location">
    <subcellularLocation>
        <location evidence="1">Chromosome</location>
        <location evidence="1">Centromere</location>
    </subcellularLocation>
</comment>
<dbReference type="GO" id="GO:0070199">
    <property type="term" value="P:establishment of protein localization to chromosome"/>
    <property type="evidence" value="ECO:0007669"/>
    <property type="project" value="EnsemblFungi"/>
</dbReference>
<keyword evidence="14" id="KW-1185">Reference proteome</keyword>
<evidence type="ECO:0008006" key="15">
    <source>
        <dbReference type="Google" id="ProtNLM"/>
    </source>
</evidence>
<dbReference type="eggNOG" id="ENOG502QSMK">
    <property type="taxonomic scope" value="Eukaryota"/>
</dbReference>
<organism evidence="13 14">
    <name type="scientific">Naumovozyma dairenensis (strain ATCC 10597 / BCRC 20456 / CBS 421 / NBRC 0211 / NRRL Y-12639)</name>
    <name type="common">Saccharomyces dairenensis</name>
    <dbReference type="NCBI Taxonomy" id="1071378"/>
    <lineage>
        <taxon>Eukaryota</taxon>
        <taxon>Fungi</taxon>
        <taxon>Dikarya</taxon>
        <taxon>Ascomycota</taxon>
        <taxon>Saccharomycotina</taxon>
        <taxon>Saccharomycetes</taxon>
        <taxon>Saccharomycetales</taxon>
        <taxon>Saccharomycetaceae</taxon>
        <taxon>Naumovozyma</taxon>
    </lineage>
</organism>
<dbReference type="STRING" id="1071378.G0WC54"/>
<feature type="domain" description="Shugoshin C-terminal" evidence="11">
    <location>
        <begin position="420"/>
        <end position="442"/>
    </location>
</feature>
<dbReference type="OMA" id="HQPKTYR"/>
<evidence type="ECO:0000256" key="6">
    <source>
        <dbReference type="ARBA" id="ARBA00023054"/>
    </source>
</evidence>
<keyword evidence="3" id="KW-0158">Chromosome</keyword>
<evidence type="ECO:0000256" key="10">
    <source>
        <dbReference type="SAM" id="MobiDB-lite"/>
    </source>
</evidence>
<dbReference type="GO" id="GO:0031134">
    <property type="term" value="P:sister chromatid biorientation"/>
    <property type="evidence" value="ECO:0007669"/>
    <property type="project" value="EnsemblFungi"/>
</dbReference>
<evidence type="ECO:0000259" key="11">
    <source>
        <dbReference type="Pfam" id="PF07557"/>
    </source>
</evidence>
<dbReference type="EMBL" id="HE580272">
    <property type="protein sequence ID" value="CCD25365.1"/>
    <property type="molecule type" value="Genomic_DNA"/>
</dbReference>
<protein>
    <recommendedName>
        <fullName evidence="15">Shugoshin C-terminal domain-containing protein</fullName>
    </recommendedName>
</protein>
<dbReference type="GO" id="GO:0034090">
    <property type="term" value="P:maintenance of meiotic sister chromatid cohesion"/>
    <property type="evidence" value="ECO:0007669"/>
    <property type="project" value="EnsemblFungi"/>
</dbReference>
<dbReference type="InterPro" id="IPR011516">
    <property type="entry name" value="Shugoshin_N"/>
</dbReference>
<dbReference type="AlphaFoldDB" id="G0WC54"/>
<dbReference type="GO" id="GO:0045144">
    <property type="term" value="P:meiotic sister chromatid segregation"/>
    <property type="evidence" value="ECO:0007669"/>
    <property type="project" value="EnsemblFungi"/>
</dbReference>
<keyword evidence="6 9" id="KW-0175">Coiled coil</keyword>
<evidence type="ECO:0000256" key="5">
    <source>
        <dbReference type="ARBA" id="ARBA00022829"/>
    </source>
</evidence>
<evidence type="ECO:0000256" key="2">
    <source>
        <dbReference type="ARBA" id="ARBA00010845"/>
    </source>
</evidence>
<evidence type="ECO:0000256" key="9">
    <source>
        <dbReference type="SAM" id="Coils"/>
    </source>
</evidence>
<feature type="compositionally biased region" description="Basic and acidic residues" evidence="10">
    <location>
        <begin position="196"/>
        <end position="216"/>
    </location>
</feature>
<feature type="coiled-coil region" evidence="9">
    <location>
        <begin position="56"/>
        <end position="97"/>
    </location>
</feature>
<dbReference type="GO" id="GO:0051301">
    <property type="term" value="P:cell division"/>
    <property type="evidence" value="ECO:0007669"/>
    <property type="project" value="UniProtKB-KW"/>
</dbReference>
<evidence type="ECO:0000259" key="12">
    <source>
        <dbReference type="Pfam" id="PF07558"/>
    </source>
</evidence>
<feature type="compositionally biased region" description="Basic residues" evidence="10">
    <location>
        <begin position="644"/>
        <end position="657"/>
    </location>
</feature>
<feature type="compositionally biased region" description="Polar residues" evidence="10">
    <location>
        <begin position="470"/>
        <end position="487"/>
    </location>
</feature>
<keyword evidence="8" id="KW-0137">Centromere</keyword>
<dbReference type="GO" id="GO:0005634">
    <property type="term" value="C:nucleus"/>
    <property type="evidence" value="ECO:0007669"/>
    <property type="project" value="InterPro"/>
</dbReference>
<reference evidence="13 14" key="1">
    <citation type="journal article" date="2011" name="Proc. Natl. Acad. Sci. U.S.A.">
        <title>Evolutionary erosion of yeast sex chromosomes by mating-type switching accidents.</title>
        <authorList>
            <person name="Gordon J.L."/>
            <person name="Armisen D."/>
            <person name="Proux-Wera E."/>
            <person name="Oheigeartaigh S.S."/>
            <person name="Byrne K.P."/>
            <person name="Wolfe K.H."/>
        </authorList>
    </citation>
    <scope>NUCLEOTIDE SEQUENCE [LARGE SCALE GENOMIC DNA]</scope>
    <source>
        <strain evidence="14">ATCC 10597 / BCRC 20456 / CBS 421 / NBRC 0211 / NRRL Y-12639</strain>
    </source>
</reference>